<dbReference type="Proteomes" id="UP001370490">
    <property type="component" value="Unassembled WGS sequence"/>
</dbReference>
<dbReference type="InterPro" id="IPR044693">
    <property type="entry name" value="SGO_plant"/>
</dbReference>
<dbReference type="GO" id="GO:0000775">
    <property type="term" value="C:chromosome, centromeric region"/>
    <property type="evidence" value="ECO:0007669"/>
    <property type="project" value="InterPro"/>
</dbReference>
<evidence type="ECO:0000313" key="6">
    <source>
        <dbReference type="Proteomes" id="UP001370490"/>
    </source>
</evidence>
<accession>A0AAN8ZCT0</accession>
<dbReference type="AlphaFoldDB" id="A0AAN8ZCT0"/>
<dbReference type="EMBL" id="JBAMMX010000009">
    <property type="protein sequence ID" value="KAK6933436.1"/>
    <property type="molecule type" value="Genomic_DNA"/>
</dbReference>
<reference evidence="5 6" key="1">
    <citation type="submission" date="2023-12" db="EMBL/GenBank/DDBJ databases">
        <title>A high-quality genome assembly for Dillenia turbinata (Dilleniales).</title>
        <authorList>
            <person name="Chanderbali A."/>
        </authorList>
    </citation>
    <scope>NUCLEOTIDE SEQUENCE [LARGE SCALE GENOMIC DNA]</scope>
    <source>
        <strain evidence="5">LSX21</strain>
        <tissue evidence="5">Leaf</tissue>
    </source>
</reference>
<dbReference type="Pfam" id="PF07557">
    <property type="entry name" value="Shugoshin_C"/>
    <property type="match status" value="1"/>
</dbReference>
<gene>
    <name evidence="5" type="ORF">RJ641_036330</name>
</gene>
<keyword evidence="6" id="KW-1185">Reference proteome</keyword>
<evidence type="ECO:0000313" key="5">
    <source>
        <dbReference type="EMBL" id="KAK6933436.1"/>
    </source>
</evidence>
<evidence type="ECO:0000256" key="1">
    <source>
        <dbReference type="ARBA" id="ARBA00010845"/>
    </source>
</evidence>
<dbReference type="GO" id="GO:0034090">
    <property type="term" value="P:maintenance of meiotic sister chromatid cohesion"/>
    <property type="evidence" value="ECO:0007669"/>
    <property type="project" value="InterPro"/>
</dbReference>
<keyword evidence="2" id="KW-0159">Chromosome partition</keyword>
<comment type="caution">
    <text evidence="5">The sequence shown here is derived from an EMBL/GenBank/DDBJ whole genome shotgun (WGS) entry which is preliminary data.</text>
</comment>
<dbReference type="GO" id="GO:0005634">
    <property type="term" value="C:nucleus"/>
    <property type="evidence" value="ECO:0007669"/>
    <property type="project" value="InterPro"/>
</dbReference>
<sequence length="352" mass="39910">MDSSCLLDSENFTIKGLQFVEIAWLDRSSEFLASEIVFRVGITEIPRVFSDKLKAEKVINGNSVGNARKGLADISNLQHRPTQVHQGENPSLTTKECIDHLHKENMALMKLLADRNKIMELTGNELQKLRINLQKVRFQNSQLAQAHSQMLAELNSGKDRLKALQHELGCKNSLLNLRNLESEEKRKNTCLQTETDNVDVEEKCEEAKEPSVKLELDKRPCDTSRRLKAKSKSLGDSIVRQVQSGEKIDNKRPCLGRQSARFKCKNEPAEDLFEIDDTAFPSTTHCNHKLNESLSPSLGSYLKNEEKEEHGISSDDTQDIRRSSIGRPLRQAAGKVKSYKEISLKIKMRRSE</sequence>
<comment type="similarity">
    <text evidence="1">Belongs to the shugoshin family.</text>
</comment>
<organism evidence="5 6">
    <name type="scientific">Dillenia turbinata</name>
    <dbReference type="NCBI Taxonomy" id="194707"/>
    <lineage>
        <taxon>Eukaryota</taxon>
        <taxon>Viridiplantae</taxon>
        <taxon>Streptophyta</taxon>
        <taxon>Embryophyta</taxon>
        <taxon>Tracheophyta</taxon>
        <taxon>Spermatophyta</taxon>
        <taxon>Magnoliopsida</taxon>
        <taxon>eudicotyledons</taxon>
        <taxon>Gunneridae</taxon>
        <taxon>Pentapetalae</taxon>
        <taxon>Dilleniales</taxon>
        <taxon>Dilleniaceae</taxon>
        <taxon>Dillenia</taxon>
    </lineage>
</organism>
<evidence type="ECO:0000256" key="2">
    <source>
        <dbReference type="ARBA" id="ARBA00022829"/>
    </source>
</evidence>
<dbReference type="InterPro" id="IPR011515">
    <property type="entry name" value="Shugoshin_C"/>
</dbReference>
<name>A0AAN8ZCT0_9MAGN</name>
<evidence type="ECO:0000259" key="4">
    <source>
        <dbReference type="Pfam" id="PF07557"/>
    </source>
</evidence>
<proteinExistence type="inferred from homology"/>
<feature type="compositionally biased region" description="Basic and acidic residues" evidence="3">
    <location>
        <begin position="304"/>
        <end position="322"/>
    </location>
</feature>
<evidence type="ECO:0000256" key="3">
    <source>
        <dbReference type="SAM" id="MobiDB-lite"/>
    </source>
</evidence>
<protein>
    <submittedName>
        <fullName evidence="5">Shugoshin, C-terminal</fullName>
    </submittedName>
</protein>
<dbReference type="GO" id="GO:0045144">
    <property type="term" value="P:meiotic sister chromatid segregation"/>
    <property type="evidence" value="ECO:0007669"/>
    <property type="project" value="InterPro"/>
</dbReference>
<feature type="region of interest" description="Disordered" evidence="3">
    <location>
        <begin position="304"/>
        <end position="332"/>
    </location>
</feature>
<dbReference type="PANTHER" id="PTHR34373">
    <property type="entry name" value="SHUGOSHIN 2"/>
    <property type="match status" value="1"/>
</dbReference>
<feature type="domain" description="Shugoshin C-terminal" evidence="4">
    <location>
        <begin position="326"/>
        <end position="350"/>
    </location>
</feature>
<dbReference type="PANTHER" id="PTHR34373:SF9">
    <property type="entry name" value="SHUGOSHIN 2"/>
    <property type="match status" value="1"/>
</dbReference>